<dbReference type="InterPro" id="IPR036388">
    <property type="entry name" value="WH-like_DNA-bd_sf"/>
</dbReference>
<sequence>MKSTRDKILQTLLTHPQSTINDLAEAVSINSISVRHHLTNLQVDGFVRAEEERHGVGRPRLVYSLTDEGLEKFPTRYLQLTNRLLSQLKQILPENQIQSIFTQIGKSIVEDQADAIKNLTFEKKLDFIKEILDEQGFAIEWEKIGNDYRINEVACPFYHVGQLHPEVCTMDQALISSILSIPTEKIECVLDGDTHCSYIIKQRAAAEEK</sequence>
<accession>A0A644XPM1</accession>
<proteinExistence type="predicted"/>
<protein>
    <recommendedName>
        <fullName evidence="2">HTH arsR-type domain-containing protein</fullName>
    </recommendedName>
</protein>
<dbReference type="Pfam" id="PF13412">
    <property type="entry name" value="HTH_24"/>
    <property type="match status" value="1"/>
</dbReference>
<dbReference type="InterPro" id="IPR011991">
    <property type="entry name" value="ArsR-like_HTH"/>
</dbReference>
<gene>
    <name evidence="1" type="ORF">SDC9_62418</name>
</gene>
<reference evidence="1" key="1">
    <citation type="submission" date="2019-08" db="EMBL/GenBank/DDBJ databases">
        <authorList>
            <person name="Kucharzyk K."/>
            <person name="Murdoch R.W."/>
            <person name="Higgins S."/>
            <person name="Loffler F."/>
        </authorList>
    </citation>
    <scope>NUCLEOTIDE SEQUENCE</scope>
</reference>
<evidence type="ECO:0000313" key="1">
    <source>
        <dbReference type="EMBL" id="MPM16044.1"/>
    </source>
</evidence>
<dbReference type="AlphaFoldDB" id="A0A644XPM1"/>
<evidence type="ECO:0008006" key="2">
    <source>
        <dbReference type="Google" id="ProtNLM"/>
    </source>
</evidence>
<organism evidence="1">
    <name type="scientific">bioreactor metagenome</name>
    <dbReference type="NCBI Taxonomy" id="1076179"/>
    <lineage>
        <taxon>unclassified sequences</taxon>
        <taxon>metagenomes</taxon>
        <taxon>ecological metagenomes</taxon>
    </lineage>
</organism>
<dbReference type="InterPro" id="IPR036390">
    <property type="entry name" value="WH_DNA-bd_sf"/>
</dbReference>
<dbReference type="PANTHER" id="PTHR38600:SF2">
    <property type="entry name" value="SLL0088 PROTEIN"/>
    <property type="match status" value="1"/>
</dbReference>
<dbReference type="PANTHER" id="PTHR38600">
    <property type="entry name" value="TRANSCRIPTIONAL REGULATORY PROTEIN"/>
    <property type="match status" value="1"/>
</dbReference>
<dbReference type="EMBL" id="VSSQ01002542">
    <property type="protein sequence ID" value="MPM16044.1"/>
    <property type="molecule type" value="Genomic_DNA"/>
</dbReference>
<dbReference type="CDD" id="cd00090">
    <property type="entry name" value="HTH_ARSR"/>
    <property type="match status" value="1"/>
</dbReference>
<comment type="caution">
    <text evidence="1">The sequence shown here is derived from an EMBL/GenBank/DDBJ whole genome shotgun (WGS) entry which is preliminary data.</text>
</comment>
<dbReference type="SUPFAM" id="SSF46785">
    <property type="entry name" value="Winged helix' DNA-binding domain"/>
    <property type="match status" value="1"/>
</dbReference>
<dbReference type="Gene3D" id="1.10.10.10">
    <property type="entry name" value="Winged helix-like DNA-binding domain superfamily/Winged helix DNA-binding domain"/>
    <property type="match status" value="1"/>
</dbReference>
<name>A0A644XPM1_9ZZZZ</name>